<organism evidence="7 8">
    <name type="scientific">Mytilus galloprovincialis</name>
    <name type="common">Mediterranean mussel</name>
    <dbReference type="NCBI Taxonomy" id="29158"/>
    <lineage>
        <taxon>Eukaryota</taxon>
        <taxon>Metazoa</taxon>
        <taxon>Spiralia</taxon>
        <taxon>Lophotrochozoa</taxon>
        <taxon>Mollusca</taxon>
        <taxon>Bivalvia</taxon>
        <taxon>Autobranchia</taxon>
        <taxon>Pteriomorphia</taxon>
        <taxon>Mytilida</taxon>
        <taxon>Mytiloidea</taxon>
        <taxon>Mytilidae</taxon>
        <taxon>Mytilinae</taxon>
        <taxon>Mytilus</taxon>
    </lineage>
</organism>
<reference evidence="7" key="1">
    <citation type="submission" date="2018-11" db="EMBL/GenBank/DDBJ databases">
        <authorList>
            <person name="Alioto T."/>
            <person name="Alioto T."/>
        </authorList>
    </citation>
    <scope>NUCLEOTIDE SEQUENCE</scope>
</reference>
<dbReference type="InterPro" id="IPR036179">
    <property type="entry name" value="Ig-like_dom_sf"/>
</dbReference>
<dbReference type="InterPro" id="IPR051170">
    <property type="entry name" value="Neural/epithelial_adhesion"/>
</dbReference>
<keyword evidence="3" id="KW-1015">Disulfide bond</keyword>
<dbReference type="Pfam" id="PF13927">
    <property type="entry name" value="Ig_3"/>
    <property type="match status" value="1"/>
</dbReference>
<sequence length="381" mass="42211">MKLFAFLTVLTSTCLCVSSMGTRPEIVDAILPEVKQQGQIGYLNCSVINLNPSSAVLQWVKQTTPSGTPLLISSNEKIHVNDVVEGHPKYYVRKSVINNRELYQLVIRALTENDAGSYTCMIRLSNQNYLQWPKKLGLLTVQIAPTVKLDSKSNIVVQEGSNITLKCEANGIPTPNITWKRGDGLPLPGGGFQHWGGVYEIYNINAATRGQFLCIADNNVKPPADYAVQIEVTFSPYCEAQMDTVGQVQNRRFSAKLDCIVAANPRAEVIWYKVNPATGSLDQIQDNDKYDLNQQDDQRLKADEKWYSLTIKTVQGSDFGKFYCHAQNRFGKGNASFVLFETMECQGPNCPSIGGNGANNVHISILTFTLTIIASSFLYYG</sequence>
<dbReference type="InterPro" id="IPR003598">
    <property type="entry name" value="Ig_sub2"/>
</dbReference>
<protein>
    <recommendedName>
        <fullName evidence="6">Ig-like domain-containing protein</fullName>
    </recommendedName>
</protein>
<dbReference type="PANTHER" id="PTHR12231">
    <property type="entry name" value="CTX-RELATED TYPE I TRANSMEMBRANE PROTEIN"/>
    <property type="match status" value="1"/>
</dbReference>
<proteinExistence type="predicted"/>
<dbReference type="GO" id="GO:0043005">
    <property type="term" value="C:neuron projection"/>
    <property type="evidence" value="ECO:0007669"/>
    <property type="project" value="TreeGrafter"/>
</dbReference>
<feature type="domain" description="Ig-like" evidence="6">
    <location>
        <begin position="236"/>
        <end position="344"/>
    </location>
</feature>
<name>A0A8B6F974_MYTGA</name>
<dbReference type="Proteomes" id="UP000596742">
    <property type="component" value="Unassembled WGS sequence"/>
</dbReference>
<dbReference type="InterPro" id="IPR013106">
    <property type="entry name" value="Ig_V-set"/>
</dbReference>
<keyword evidence="2" id="KW-0677">Repeat</keyword>
<comment type="caution">
    <text evidence="7">The sequence shown here is derived from an EMBL/GenBank/DDBJ whole genome shotgun (WGS) entry which is preliminary data.</text>
</comment>
<dbReference type="SMART" id="SM00408">
    <property type="entry name" value="IGc2"/>
    <property type="match status" value="2"/>
</dbReference>
<accession>A0A8B6F974</accession>
<feature type="domain" description="Ig-like" evidence="6">
    <location>
        <begin position="145"/>
        <end position="235"/>
    </location>
</feature>
<keyword evidence="8" id="KW-1185">Reference proteome</keyword>
<evidence type="ECO:0000256" key="2">
    <source>
        <dbReference type="ARBA" id="ARBA00022737"/>
    </source>
</evidence>
<dbReference type="Pfam" id="PF07679">
    <property type="entry name" value="I-set"/>
    <property type="match status" value="1"/>
</dbReference>
<evidence type="ECO:0000313" key="7">
    <source>
        <dbReference type="EMBL" id="VDI46748.1"/>
    </source>
</evidence>
<dbReference type="SMART" id="SM00409">
    <property type="entry name" value="IG"/>
    <property type="match status" value="3"/>
</dbReference>
<evidence type="ECO:0000256" key="1">
    <source>
        <dbReference type="ARBA" id="ARBA00022729"/>
    </source>
</evidence>
<evidence type="ECO:0000313" key="8">
    <source>
        <dbReference type="Proteomes" id="UP000596742"/>
    </source>
</evidence>
<dbReference type="SUPFAM" id="SSF48726">
    <property type="entry name" value="Immunoglobulin"/>
    <property type="match status" value="2"/>
</dbReference>
<dbReference type="AlphaFoldDB" id="A0A8B6F974"/>
<evidence type="ECO:0000259" key="6">
    <source>
        <dbReference type="PROSITE" id="PS50835"/>
    </source>
</evidence>
<keyword evidence="4" id="KW-0393">Immunoglobulin domain</keyword>
<evidence type="ECO:0000256" key="4">
    <source>
        <dbReference type="ARBA" id="ARBA00023319"/>
    </source>
</evidence>
<dbReference type="InterPro" id="IPR013098">
    <property type="entry name" value="Ig_I-set"/>
</dbReference>
<dbReference type="InterPro" id="IPR013783">
    <property type="entry name" value="Ig-like_fold"/>
</dbReference>
<dbReference type="OrthoDB" id="9972932at2759"/>
<dbReference type="Pfam" id="PF07686">
    <property type="entry name" value="V-set"/>
    <property type="match status" value="1"/>
</dbReference>
<dbReference type="PANTHER" id="PTHR12231:SF253">
    <property type="entry name" value="DPR-INTERACTING PROTEIN ETA, ISOFORM B-RELATED"/>
    <property type="match status" value="1"/>
</dbReference>
<evidence type="ECO:0000256" key="5">
    <source>
        <dbReference type="SAM" id="SignalP"/>
    </source>
</evidence>
<dbReference type="EMBL" id="UYJE01006533">
    <property type="protein sequence ID" value="VDI46748.1"/>
    <property type="molecule type" value="Genomic_DNA"/>
</dbReference>
<evidence type="ECO:0000256" key="3">
    <source>
        <dbReference type="ARBA" id="ARBA00023157"/>
    </source>
</evidence>
<dbReference type="InterPro" id="IPR003599">
    <property type="entry name" value="Ig_sub"/>
</dbReference>
<gene>
    <name evidence="7" type="ORF">MGAL_10B033548</name>
</gene>
<feature type="domain" description="Ig-like" evidence="6">
    <location>
        <begin position="24"/>
        <end position="131"/>
    </location>
</feature>
<feature type="chain" id="PRO_5032313856" description="Ig-like domain-containing protein" evidence="5">
    <location>
        <begin position="20"/>
        <end position="381"/>
    </location>
</feature>
<dbReference type="PROSITE" id="PS50835">
    <property type="entry name" value="IG_LIKE"/>
    <property type="match status" value="3"/>
</dbReference>
<keyword evidence="1 5" id="KW-0732">Signal</keyword>
<dbReference type="Gene3D" id="2.60.40.10">
    <property type="entry name" value="Immunoglobulins"/>
    <property type="match status" value="3"/>
</dbReference>
<dbReference type="InterPro" id="IPR007110">
    <property type="entry name" value="Ig-like_dom"/>
</dbReference>
<feature type="signal peptide" evidence="5">
    <location>
        <begin position="1"/>
        <end position="19"/>
    </location>
</feature>